<evidence type="ECO:0000313" key="3">
    <source>
        <dbReference type="Proteomes" id="UP000789405"/>
    </source>
</evidence>
<protein>
    <submittedName>
        <fullName evidence="2">8090_t:CDS:1</fullName>
    </submittedName>
</protein>
<dbReference type="SMART" id="SM00327">
    <property type="entry name" value="VWA"/>
    <property type="match status" value="1"/>
</dbReference>
<feature type="non-terminal residue" evidence="2">
    <location>
        <position position="218"/>
    </location>
</feature>
<dbReference type="InterPro" id="IPR002035">
    <property type="entry name" value="VWF_A"/>
</dbReference>
<dbReference type="PANTHER" id="PTHR10857">
    <property type="entry name" value="COPINE"/>
    <property type="match status" value="1"/>
</dbReference>
<dbReference type="Pfam" id="PF07002">
    <property type="entry name" value="Copine"/>
    <property type="match status" value="1"/>
</dbReference>
<dbReference type="AlphaFoldDB" id="A0A9N9P5G2"/>
<reference evidence="2" key="1">
    <citation type="submission" date="2021-06" db="EMBL/GenBank/DDBJ databases">
        <authorList>
            <person name="Kallberg Y."/>
            <person name="Tangrot J."/>
            <person name="Rosling A."/>
        </authorList>
    </citation>
    <scope>NUCLEOTIDE SEQUENCE</scope>
    <source>
        <strain evidence="2">MA453B</strain>
    </source>
</reference>
<organism evidence="2 3">
    <name type="scientific">Dentiscutata erythropus</name>
    <dbReference type="NCBI Taxonomy" id="1348616"/>
    <lineage>
        <taxon>Eukaryota</taxon>
        <taxon>Fungi</taxon>
        <taxon>Fungi incertae sedis</taxon>
        <taxon>Mucoromycota</taxon>
        <taxon>Glomeromycotina</taxon>
        <taxon>Glomeromycetes</taxon>
        <taxon>Diversisporales</taxon>
        <taxon>Gigasporaceae</taxon>
        <taxon>Dentiscutata</taxon>
    </lineage>
</organism>
<feature type="domain" description="VWFA" evidence="1">
    <location>
        <begin position="9"/>
        <end position="201"/>
    </location>
</feature>
<accession>A0A9N9P5G2</accession>
<name>A0A9N9P5G2_9GLOM</name>
<dbReference type="Proteomes" id="UP000789405">
    <property type="component" value="Unassembled WGS sequence"/>
</dbReference>
<dbReference type="GO" id="GO:0005544">
    <property type="term" value="F:calcium-dependent phospholipid binding"/>
    <property type="evidence" value="ECO:0007669"/>
    <property type="project" value="InterPro"/>
</dbReference>
<dbReference type="PROSITE" id="PS50234">
    <property type="entry name" value="VWFA"/>
    <property type="match status" value="1"/>
</dbReference>
<sequence>YIAGGIEINLVVAIDFTASNGDHRNPTSLHYINPNEENLYQKAISSVGKILEAYDYDKRFPVYGFGAKFNRVLSHIYPLNNDYRNPEVTGIDGILAAYSHTMNYVELHGPTNFSPIINHTASKIKSELDAGNDMVYYILLIITDMESTIRAIINASSLPLSIVIVGVGNADFTKMHILDADDVPLTVSVLEEIPDQFLGYMKRNGKLPHSPANNELVN</sequence>
<dbReference type="PANTHER" id="PTHR10857:SF106">
    <property type="entry name" value="C2 DOMAIN-CONTAINING PROTEIN"/>
    <property type="match status" value="1"/>
</dbReference>
<evidence type="ECO:0000313" key="2">
    <source>
        <dbReference type="EMBL" id="CAG8805659.1"/>
    </source>
</evidence>
<feature type="non-terminal residue" evidence="2">
    <location>
        <position position="1"/>
    </location>
</feature>
<proteinExistence type="predicted"/>
<gene>
    <name evidence="2" type="ORF">DERYTH_LOCUS24319</name>
</gene>
<dbReference type="GO" id="GO:0071277">
    <property type="term" value="P:cellular response to calcium ion"/>
    <property type="evidence" value="ECO:0007669"/>
    <property type="project" value="TreeGrafter"/>
</dbReference>
<dbReference type="EMBL" id="CAJVPY010040336">
    <property type="protein sequence ID" value="CAG8805659.1"/>
    <property type="molecule type" value="Genomic_DNA"/>
</dbReference>
<evidence type="ECO:0000259" key="1">
    <source>
        <dbReference type="PROSITE" id="PS50234"/>
    </source>
</evidence>
<dbReference type="InterPro" id="IPR036465">
    <property type="entry name" value="vWFA_dom_sf"/>
</dbReference>
<dbReference type="InterPro" id="IPR045052">
    <property type="entry name" value="Copine"/>
</dbReference>
<dbReference type="GO" id="GO:0005886">
    <property type="term" value="C:plasma membrane"/>
    <property type="evidence" value="ECO:0007669"/>
    <property type="project" value="TreeGrafter"/>
</dbReference>
<comment type="caution">
    <text evidence="2">The sequence shown here is derived from an EMBL/GenBank/DDBJ whole genome shotgun (WGS) entry which is preliminary data.</text>
</comment>
<dbReference type="SUPFAM" id="SSF53300">
    <property type="entry name" value="vWA-like"/>
    <property type="match status" value="1"/>
</dbReference>
<keyword evidence="3" id="KW-1185">Reference proteome</keyword>
<dbReference type="OrthoDB" id="5855668at2759"/>
<dbReference type="InterPro" id="IPR010734">
    <property type="entry name" value="Copine_C"/>
</dbReference>